<organism evidence="1 2">
    <name type="scientific">Candidatus Mediterraneibacter quadrami</name>
    <dbReference type="NCBI Taxonomy" id="2838684"/>
    <lineage>
        <taxon>Bacteria</taxon>
        <taxon>Bacillati</taxon>
        <taxon>Bacillota</taxon>
        <taxon>Clostridia</taxon>
        <taxon>Lachnospirales</taxon>
        <taxon>Lachnospiraceae</taxon>
        <taxon>Mediterraneibacter</taxon>
    </lineage>
</organism>
<gene>
    <name evidence="1" type="ORF">H9910_10120</name>
</gene>
<evidence type="ECO:0000313" key="2">
    <source>
        <dbReference type="Proteomes" id="UP000823909"/>
    </source>
</evidence>
<dbReference type="InterPro" id="IPR027417">
    <property type="entry name" value="P-loop_NTPase"/>
</dbReference>
<proteinExistence type="predicted"/>
<reference evidence="1" key="1">
    <citation type="journal article" date="2021" name="PeerJ">
        <title>Extensive microbial diversity within the chicken gut microbiome revealed by metagenomics and culture.</title>
        <authorList>
            <person name="Gilroy R."/>
            <person name="Ravi A."/>
            <person name="Getino M."/>
            <person name="Pursley I."/>
            <person name="Horton D.L."/>
            <person name="Alikhan N.F."/>
            <person name="Baker D."/>
            <person name="Gharbi K."/>
            <person name="Hall N."/>
            <person name="Watson M."/>
            <person name="Adriaenssens E.M."/>
            <person name="Foster-Nyarko E."/>
            <person name="Jarju S."/>
            <person name="Secka A."/>
            <person name="Antonio M."/>
            <person name="Oren A."/>
            <person name="Chaudhuri R.R."/>
            <person name="La Ragione R."/>
            <person name="Hildebrand F."/>
            <person name="Pallen M.J."/>
        </authorList>
    </citation>
    <scope>NUCLEOTIDE SEQUENCE</scope>
    <source>
        <strain evidence="1">ChiBcec15-3976</strain>
    </source>
</reference>
<comment type="caution">
    <text evidence="1">The sequence shown here is derived from an EMBL/GenBank/DDBJ whole genome shotgun (WGS) entry which is preliminary data.</text>
</comment>
<accession>A0A9D2RE38</accession>
<dbReference type="Gene3D" id="3.40.50.300">
    <property type="entry name" value="P-loop containing nucleotide triphosphate hydrolases"/>
    <property type="match status" value="1"/>
</dbReference>
<name>A0A9D2RE38_9FIRM</name>
<sequence length="352" mass="40423">MSEKNLKIVPGNFVICDVQKEYAECLFRILTERLSDRYQFHLFSDAHRMVEFTEQAGAAILLVSEEYREYALHARAEQRFVLTEIPCVREAGNEPVVPVFRYQPAERIIREICGSIVTAPQKGVQMQAARPALKRADPPVFYQVPDPQIRPVKPAASDRTEVRGLIGVYSPVHRIGKTRFALRLGQRLAEEVPVLYLSMEGYSGRDLYFPGEEGEDLGDLLYCMRQERSDHGLKISSMTGRIGRMDYIRPMENVMDLRDVKEEEWLRLFGMIAEKCVYEAVVLDLGDGIDGLYGILERCSRVYTPYISDPVSLAKLKQYEDNLRETGHETILRHTVKKLMRRKSRMPERDGG</sequence>
<evidence type="ECO:0000313" key="1">
    <source>
        <dbReference type="EMBL" id="HJD43333.1"/>
    </source>
</evidence>
<reference evidence="1" key="2">
    <citation type="submission" date="2021-04" db="EMBL/GenBank/DDBJ databases">
        <authorList>
            <person name="Gilroy R."/>
        </authorList>
    </citation>
    <scope>NUCLEOTIDE SEQUENCE</scope>
    <source>
        <strain evidence="1">ChiBcec15-3976</strain>
    </source>
</reference>
<protein>
    <submittedName>
        <fullName evidence="1">Uncharacterized protein</fullName>
    </submittedName>
</protein>
<dbReference type="EMBL" id="DWUU01000060">
    <property type="protein sequence ID" value="HJD43333.1"/>
    <property type="molecule type" value="Genomic_DNA"/>
</dbReference>
<dbReference type="Proteomes" id="UP000823909">
    <property type="component" value="Unassembled WGS sequence"/>
</dbReference>
<dbReference type="AlphaFoldDB" id="A0A9D2RE38"/>
<dbReference type="Gene3D" id="3.40.50.10850">
    <property type="entry name" value="Ntrc-like two-domain protein"/>
    <property type="match status" value="1"/>
</dbReference>